<keyword evidence="5" id="KW-0804">Transcription</keyword>
<dbReference type="NCBIfam" id="TIGR02937">
    <property type="entry name" value="sigma70-ECF"/>
    <property type="match status" value="1"/>
</dbReference>
<dbReference type="RefSeq" id="WP_371754589.1">
    <property type="nucleotide sequence ID" value="NZ_JAYJLD010000017.1"/>
</dbReference>
<evidence type="ECO:0000256" key="3">
    <source>
        <dbReference type="ARBA" id="ARBA00023082"/>
    </source>
</evidence>
<evidence type="ECO:0000256" key="2">
    <source>
        <dbReference type="ARBA" id="ARBA00023015"/>
    </source>
</evidence>
<reference evidence="8" key="1">
    <citation type="submission" date="2023-12" db="EMBL/GenBank/DDBJ databases">
        <title>Fervidustalea candida gen. nov., sp. nov., a novel member of the family Paenibacillaceae isolated from a geothermal area.</title>
        <authorList>
            <person name="Li W.-J."/>
            <person name="Jiao J.-Y."/>
            <person name="Chen Y."/>
        </authorList>
    </citation>
    <scope>NUCLEOTIDE SEQUENCE</scope>
    <source>
        <strain evidence="8">SYSU GA230002</strain>
    </source>
</reference>
<dbReference type="SUPFAM" id="SSF88659">
    <property type="entry name" value="Sigma3 and sigma4 domains of RNA polymerase sigma factors"/>
    <property type="match status" value="1"/>
</dbReference>
<dbReference type="PANTHER" id="PTHR43133">
    <property type="entry name" value="RNA POLYMERASE ECF-TYPE SIGMA FACTO"/>
    <property type="match status" value="1"/>
</dbReference>
<evidence type="ECO:0000256" key="1">
    <source>
        <dbReference type="ARBA" id="ARBA00010641"/>
    </source>
</evidence>
<sequence>MKWDQFLDTEQMDTSEREELTNELYRQMFIVAYSKVSNKMDALDVVQESWLKILQSIDSLKDPEKILQWAKVIVSNTANNLLRRKLALQMVPLSMDMPDIEGGFIDSRIDELVMREEIIESIAQLDQTTGRMLICKYYYGWKDKDIAASLDCPVGTVKAKIHRGKDRLRAILLKD</sequence>
<dbReference type="InterPro" id="IPR013249">
    <property type="entry name" value="RNA_pol_sigma70_r4_t2"/>
</dbReference>
<keyword evidence="4" id="KW-0238">DNA-binding</keyword>
<keyword evidence="2" id="KW-0805">Transcription regulation</keyword>
<dbReference type="Gene3D" id="1.10.10.10">
    <property type="entry name" value="Winged helix-like DNA-binding domain superfamily/Winged helix DNA-binding domain"/>
    <property type="match status" value="1"/>
</dbReference>
<evidence type="ECO:0000259" key="7">
    <source>
        <dbReference type="Pfam" id="PF08281"/>
    </source>
</evidence>
<evidence type="ECO:0000313" key="9">
    <source>
        <dbReference type="Proteomes" id="UP001310386"/>
    </source>
</evidence>
<dbReference type="Pfam" id="PF04542">
    <property type="entry name" value="Sigma70_r2"/>
    <property type="match status" value="1"/>
</dbReference>
<evidence type="ECO:0000259" key="6">
    <source>
        <dbReference type="Pfam" id="PF04542"/>
    </source>
</evidence>
<name>A0ABU5ZIY5_9BACL</name>
<dbReference type="Pfam" id="PF08281">
    <property type="entry name" value="Sigma70_r4_2"/>
    <property type="match status" value="1"/>
</dbReference>
<accession>A0ABU5ZIY5</accession>
<dbReference type="InterPro" id="IPR036388">
    <property type="entry name" value="WH-like_DNA-bd_sf"/>
</dbReference>
<evidence type="ECO:0000256" key="5">
    <source>
        <dbReference type="ARBA" id="ARBA00023163"/>
    </source>
</evidence>
<feature type="domain" description="RNA polymerase sigma-70 region 2" evidence="6">
    <location>
        <begin position="23"/>
        <end position="85"/>
    </location>
</feature>
<feature type="domain" description="RNA polymerase sigma factor 70 region 4 type 2" evidence="7">
    <location>
        <begin position="115"/>
        <end position="168"/>
    </location>
</feature>
<protein>
    <submittedName>
        <fullName evidence="8">RNA polymerase sigma factor</fullName>
    </submittedName>
</protein>
<organism evidence="8 9">
    <name type="scientific">Ferviditalea candida</name>
    <dbReference type="NCBI Taxonomy" id="3108399"/>
    <lineage>
        <taxon>Bacteria</taxon>
        <taxon>Bacillati</taxon>
        <taxon>Bacillota</taxon>
        <taxon>Bacilli</taxon>
        <taxon>Bacillales</taxon>
        <taxon>Paenibacillaceae</taxon>
        <taxon>Ferviditalea</taxon>
    </lineage>
</organism>
<gene>
    <name evidence="8" type="ORF">VF724_12430</name>
</gene>
<keyword evidence="9" id="KW-1185">Reference proteome</keyword>
<dbReference type="InterPro" id="IPR013325">
    <property type="entry name" value="RNA_pol_sigma_r2"/>
</dbReference>
<evidence type="ECO:0000256" key="4">
    <source>
        <dbReference type="ARBA" id="ARBA00023125"/>
    </source>
</evidence>
<dbReference type="Gene3D" id="1.10.1740.10">
    <property type="match status" value="1"/>
</dbReference>
<proteinExistence type="inferred from homology"/>
<dbReference type="PANTHER" id="PTHR43133:SF8">
    <property type="entry name" value="RNA POLYMERASE SIGMA FACTOR HI_1459-RELATED"/>
    <property type="match status" value="1"/>
</dbReference>
<dbReference type="InterPro" id="IPR007627">
    <property type="entry name" value="RNA_pol_sigma70_r2"/>
</dbReference>
<dbReference type="InterPro" id="IPR039425">
    <property type="entry name" value="RNA_pol_sigma-70-like"/>
</dbReference>
<dbReference type="InterPro" id="IPR013324">
    <property type="entry name" value="RNA_pol_sigma_r3/r4-like"/>
</dbReference>
<keyword evidence="3" id="KW-0731">Sigma factor</keyword>
<dbReference type="EMBL" id="JAYJLD010000017">
    <property type="protein sequence ID" value="MEB3102469.1"/>
    <property type="molecule type" value="Genomic_DNA"/>
</dbReference>
<dbReference type="Proteomes" id="UP001310386">
    <property type="component" value="Unassembled WGS sequence"/>
</dbReference>
<dbReference type="InterPro" id="IPR014284">
    <property type="entry name" value="RNA_pol_sigma-70_dom"/>
</dbReference>
<dbReference type="SUPFAM" id="SSF88946">
    <property type="entry name" value="Sigma2 domain of RNA polymerase sigma factors"/>
    <property type="match status" value="1"/>
</dbReference>
<comment type="similarity">
    <text evidence="1">Belongs to the sigma-70 factor family. ECF subfamily.</text>
</comment>
<comment type="caution">
    <text evidence="8">The sequence shown here is derived from an EMBL/GenBank/DDBJ whole genome shotgun (WGS) entry which is preliminary data.</text>
</comment>
<evidence type="ECO:0000313" key="8">
    <source>
        <dbReference type="EMBL" id="MEB3102469.1"/>
    </source>
</evidence>